<dbReference type="InterPro" id="IPR038980">
    <property type="entry name" value="ATM_plant"/>
</dbReference>
<dbReference type="GO" id="GO:0006974">
    <property type="term" value="P:DNA damage response"/>
    <property type="evidence" value="ECO:0007669"/>
    <property type="project" value="InterPro"/>
</dbReference>
<sequence>MTTVRRILKPSVLRNHKQLCELDLTQSGIFLSPLDADLGTTFMDKLEESRLAPDMKERISSRCMDFLKELVKQYQLRLPASMEILSKLELFCPKSVMSTINRPVVKDLPADLFSCPIGTLETQWRNVATANFSDDQDIDKFWLEVEAFKDAGGHKCFQELAQGAHAEDWVRWQGQLSTLYEALISEIGQIGSRGRYATGSRHIAVKENLIELTADVCHQLFGQGTHVQEVTSSLYRDTQRDSPQNCKHRRIEQPLTNWEVIRSKLQPNLSDFDMIPWLQVTAALISKYPSILPADELVPLLGLLCQLQGEQQRRGERTALLKHSIPNSVHSSDFTVGFHMETGGETPTLRDSILSWLLMNEQSEETEDN</sequence>
<proteinExistence type="predicted"/>
<evidence type="ECO:0000313" key="1">
    <source>
        <dbReference type="EMBL" id="KAA0701711.1"/>
    </source>
</evidence>
<dbReference type="GO" id="GO:0004674">
    <property type="term" value="F:protein serine/threonine kinase activity"/>
    <property type="evidence" value="ECO:0007669"/>
    <property type="project" value="InterPro"/>
</dbReference>
<protein>
    <submittedName>
        <fullName evidence="1">Serine-protein kinase ATM</fullName>
    </submittedName>
</protein>
<name>A0A5A9MY26_9TELE</name>
<dbReference type="AlphaFoldDB" id="A0A5A9MY26"/>
<dbReference type="PANTHER" id="PTHR37079:SF4">
    <property type="entry name" value="SERINE_THREONINE-PROTEIN KINASE ATM"/>
    <property type="match status" value="1"/>
</dbReference>
<reference evidence="1 2" key="1">
    <citation type="journal article" date="2019" name="Mol. Ecol. Resour.">
        <title>Chromosome-level genome assembly of Triplophysa tibetana, a fish adapted to the harsh high-altitude environment of the Tibetan Plateau.</title>
        <authorList>
            <person name="Yang X."/>
            <person name="Liu H."/>
            <person name="Ma Z."/>
            <person name="Zou Y."/>
            <person name="Zou M."/>
            <person name="Mao Y."/>
            <person name="Li X."/>
            <person name="Wang H."/>
            <person name="Chen T."/>
            <person name="Wang W."/>
            <person name="Yang R."/>
        </authorList>
    </citation>
    <scope>NUCLEOTIDE SEQUENCE [LARGE SCALE GENOMIC DNA]</scope>
    <source>
        <strain evidence="1">TTIB1903HZAU</strain>
        <tissue evidence="1">Muscle</tissue>
    </source>
</reference>
<comment type="caution">
    <text evidence="1">The sequence shown here is derived from an EMBL/GenBank/DDBJ whole genome shotgun (WGS) entry which is preliminary data.</text>
</comment>
<dbReference type="Proteomes" id="UP000324632">
    <property type="component" value="Chromosome 25"/>
</dbReference>
<dbReference type="PANTHER" id="PTHR37079">
    <property type="entry name" value="SERINE/THREONINE-PROTEIN KINASE ATM"/>
    <property type="match status" value="1"/>
</dbReference>
<organism evidence="1 2">
    <name type="scientific">Triplophysa tibetana</name>
    <dbReference type="NCBI Taxonomy" id="1572043"/>
    <lineage>
        <taxon>Eukaryota</taxon>
        <taxon>Metazoa</taxon>
        <taxon>Chordata</taxon>
        <taxon>Craniata</taxon>
        <taxon>Vertebrata</taxon>
        <taxon>Euteleostomi</taxon>
        <taxon>Actinopterygii</taxon>
        <taxon>Neopterygii</taxon>
        <taxon>Teleostei</taxon>
        <taxon>Ostariophysi</taxon>
        <taxon>Cypriniformes</taxon>
        <taxon>Nemacheilidae</taxon>
        <taxon>Triplophysa</taxon>
    </lineage>
</organism>
<dbReference type="EMBL" id="SOYY01000025">
    <property type="protein sequence ID" value="KAA0701711.1"/>
    <property type="molecule type" value="Genomic_DNA"/>
</dbReference>
<keyword evidence="1" id="KW-0808">Transferase</keyword>
<evidence type="ECO:0000313" key="2">
    <source>
        <dbReference type="Proteomes" id="UP000324632"/>
    </source>
</evidence>
<gene>
    <name evidence="1" type="ORF">E1301_Tti022277</name>
</gene>
<keyword evidence="1" id="KW-0418">Kinase</keyword>
<keyword evidence="2" id="KW-1185">Reference proteome</keyword>
<accession>A0A5A9MY26</accession>